<evidence type="ECO:0000313" key="1">
    <source>
        <dbReference type="EMBL" id="KAK1933679.1"/>
    </source>
</evidence>
<dbReference type="InterPro" id="IPR052727">
    <property type="entry name" value="Rab4/Rab5_effector"/>
</dbReference>
<name>A0AAD9G830_9STRA</name>
<accession>A0AAD9G830</accession>
<keyword evidence="2" id="KW-1185">Reference proteome</keyword>
<dbReference type="PANTHER" id="PTHR13510">
    <property type="entry name" value="FYVE-FINGER-CONTAINING RAB5 EFFECTOR PROTEIN RABENOSYN-5-RELATED"/>
    <property type="match status" value="1"/>
</dbReference>
<protein>
    <recommendedName>
        <fullName evidence="3">FYVE-type domain-containing protein</fullName>
    </recommendedName>
</protein>
<evidence type="ECO:0008006" key="3">
    <source>
        <dbReference type="Google" id="ProtNLM"/>
    </source>
</evidence>
<reference evidence="1" key="1">
    <citation type="submission" date="2023-08" db="EMBL/GenBank/DDBJ databases">
        <title>Reference Genome Resource for the Citrus Pathogen Phytophthora citrophthora.</title>
        <authorList>
            <person name="Moller H."/>
            <person name="Coetzee B."/>
            <person name="Rose L.J."/>
            <person name="Van Niekerk J.M."/>
        </authorList>
    </citation>
    <scope>NUCLEOTIDE SEQUENCE</scope>
    <source>
        <strain evidence="1">STE-U-9442</strain>
    </source>
</reference>
<comment type="caution">
    <text evidence="1">The sequence shown here is derived from an EMBL/GenBank/DDBJ whole genome shotgun (WGS) entry which is preliminary data.</text>
</comment>
<dbReference type="PANTHER" id="PTHR13510:SF44">
    <property type="entry name" value="RABENOSYN-5"/>
    <property type="match status" value="1"/>
</dbReference>
<dbReference type="AlphaFoldDB" id="A0AAD9G830"/>
<sequence length="418" mass="46546">MKYEEQTRDYPEALSSEETAALLSMSDSFIQEAVHMSRHYVGCSRHPSAIDPTRWKRIAHVRDLAMYKERRARWRLGSKRKLGSRLANKECITNSAKLLPATLMVGSFTGDLESVMFGLQSSTEDATRIRASYLGDNLIDEKLLAAPLESPSYDNPLRSCTLRWRGLRSGATAAKVASGTIFSSRTLETVYLESTGITELGNGERVGYELLQSVEVPGFGGFAKNGKCQAVISYCYVYRQPSPDVMEVFMLGSTSRDGVLLGGALAKMHSLHRLVRCAERKKLAWLLNSSEPTLGSTKAGGCCAECFRSFGRWPHRAQRQCSACDERVCTSCTAYRQMRFALPFRRKVTRSKLAFCGRCLQRAEETSPFTVAVFEAMEQGEDFSFDTFDSSVPPLSNAKWSSQCYDVDDDLAMTILGD</sequence>
<evidence type="ECO:0000313" key="2">
    <source>
        <dbReference type="Proteomes" id="UP001259832"/>
    </source>
</evidence>
<dbReference type="EMBL" id="JASMQC010000028">
    <property type="protein sequence ID" value="KAK1933679.1"/>
    <property type="molecule type" value="Genomic_DNA"/>
</dbReference>
<organism evidence="1 2">
    <name type="scientific">Phytophthora citrophthora</name>
    <dbReference type="NCBI Taxonomy" id="4793"/>
    <lineage>
        <taxon>Eukaryota</taxon>
        <taxon>Sar</taxon>
        <taxon>Stramenopiles</taxon>
        <taxon>Oomycota</taxon>
        <taxon>Peronosporomycetes</taxon>
        <taxon>Peronosporales</taxon>
        <taxon>Peronosporaceae</taxon>
        <taxon>Phytophthora</taxon>
    </lineage>
</organism>
<gene>
    <name evidence="1" type="ORF">P3T76_011893</name>
</gene>
<proteinExistence type="predicted"/>
<dbReference type="Proteomes" id="UP001259832">
    <property type="component" value="Unassembled WGS sequence"/>
</dbReference>